<feature type="compositionally biased region" description="Gly residues" evidence="1">
    <location>
        <begin position="1"/>
        <end position="11"/>
    </location>
</feature>
<dbReference type="PANTHER" id="PTHR43308">
    <property type="entry name" value="OUTER MEMBRANE PROTEIN ALPHA-RELATED"/>
    <property type="match status" value="1"/>
</dbReference>
<name>A0A972K1Q0_9BACL</name>
<evidence type="ECO:0000313" key="3">
    <source>
        <dbReference type="EMBL" id="NOU96924.1"/>
    </source>
</evidence>
<feature type="domain" description="SLH" evidence="2">
    <location>
        <begin position="184"/>
        <end position="243"/>
    </location>
</feature>
<evidence type="ECO:0000259" key="2">
    <source>
        <dbReference type="PROSITE" id="PS51272"/>
    </source>
</evidence>
<sequence length="247" mass="25993">VGGSRSGGSTGGTTPATTPATPSPETQPITPTPAHVFTNNVNVLQIISFLKDRIAQAKSSPSTVGLSDISNHWSKDSINLFVKLGVVSGYEDGSFHPDASITRAEFATIISKAFNIHFTSNTSVVSDVDNHWAKESINALASHGIINGYEDGTFKPDKTITRAEIVAIISRVVDLNAVKKGTGTFSDIDGSWDGAQIQAASDAGLVQGRDASTFAPDASSTRAESLTIILRALDLNPDIKSVLNQLK</sequence>
<dbReference type="InterPro" id="IPR001119">
    <property type="entry name" value="SLH_dom"/>
</dbReference>
<accession>A0A972K1Q0</accession>
<feature type="domain" description="SLH" evidence="2">
    <location>
        <begin position="120"/>
        <end position="183"/>
    </location>
</feature>
<evidence type="ECO:0000313" key="4">
    <source>
        <dbReference type="Proteomes" id="UP000641588"/>
    </source>
</evidence>
<feature type="compositionally biased region" description="Low complexity" evidence="1">
    <location>
        <begin position="12"/>
        <end position="24"/>
    </location>
</feature>
<feature type="domain" description="SLH" evidence="2">
    <location>
        <begin position="61"/>
        <end position="117"/>
    </location>
</feature>
<feature type="region of interest" description="Disordered" evidence="1">
    <location>
        <begin position="1"/>
        <end position="33"/>
    </location>
</feature>
<dbReference type="RefSeq" id="WP_171655172.1">
    <property type="nucleotide sequence ID" value="NZ_WHOD01000103.1"/>
</dbReference>
<proteinExistence type="predicted"/>
<evidence type="ECO:0000256" key="1">
    <source>
        <dbReference type="SAM" id="MobiDB-lite"/>
    </source>
</evidence>
<keyword evidence="4" id="KW-1185">Reference proteome</keyword>
<dbReference type="PROSITE" id="PS51272">
    <property type="entry name" value="SLH"/>
    <property type="match status" value="3"/>
</dbReference>
<dbReference type="Proteomes" id="UP000641588">
    <property type="component" value="Unassembled WGS sequence"/>
</dbReference>
<dbReference type="InterPro" id="IPR051465">
    <property type="entry name" value="Cell_Envelope_Struct_Comp"/>
</dbReference>
<reference evidence="3" key="1">
    <citation type="submission" date="2019-10" db="EMBL/GenBank/DDBJ databases">
        <title>Description of Paenibacillus glebae sp. nov.</title>
        <authorList>
            <person name="Carlier A."/>
            <person name="Qi S."/>
        </authorList>
    </citation>
    <scope>NUCLEOTIDE SEQUENCE</scope>
    <source>
        <strain evidence="3">LMG 31456</strain>
    </source>
</reference>
<dbReference type="Pfam" id="PF00395">
    <property type="entry name" value="SLH"/>
    <property type="match status" value="3"/>
</dbReference>
<dbReference type="EMBL" id="WHOD01000103">
    <property type="protein sequence ID" value="NOU96924.1"/>
    <property type="molecule type" value="Genomic_DNA"/>
</dbReference>
<feature type="non-terminal residue" evidence="3">
    <location>
        <position position="1"/>
    </location>
</feature>
<gene>
    <name evidence="3" type="ORF">GC093_27415</name>
</gene>
<dbReference type="AlphaFoldDB" id="A0A972K1Q0"/>
<organism evidence="3 4">
    <name type="scientific">Paenibacillus foliorum</name>
    <dbReference type="NCBI Taxonomy" id="2654974"/>
    <lineage>
        <taxon>Bacteria</taxon>
        <taxon>Bacillati</taxon>
        <taxon>Bacillota</taxon>
        <taxon>Bacilli</taxon>
        <taxon>Bacillales</taxon>
        <taxon>Paenibacillaceae</taxon>
        <taxon>Paenibacillus</taxon>
    </lineage>
</organism>
<protein>
    <recommendedName>
        <fullName evidence="2">SLH domain-containing protein</fullName>
    </recommendedName>
</protein>
<comment type="caution">
    <text evidence="3">The sequence shown here is derived from an EMBL/GenBank/DDBJ whole genome shotgun (WGS) entry which is preliminary data.</text>
</comment>